<keyword evidence="3" id="KW-1185">Reference proteome</keyword>
<dbReference type="SUPFAM" id="SSF46565">
    <property type="entry name" value="Chaperone J-domain"/>
    <property type="match status" value="1"/>
</dbReference>
<reference evidence="3" key="1">
    <citation type="submission" date="2016-10" db="EMBL/GenBank/DDBJ databases">
        <authorList>
            <person name="Jeantristanb JTB J.-T."/>
            <person name="Ricardo R."/>
        </authorList>
    </citation>
    <scope>NUCLEOTIDE SEQUENCE [LARGE SCALE GENOMIC DNA]</scope>
</reference>
<evidence type="ECO:0000256" key="1">
    <source>
        <dbReference type="SAM" id="MobiDB-lite"/>
    </source>
</evidence>
<dbReference type="GO" id="GO:0005737">
    <property type="term" value="C:cytoplasm"/>
    <property type="evidence" value="ECO:0007669"/>
    <property type="project" value="TreeGrafter"/>
</dbReference>
<feature type="compositionally biased region" description="Low complexity" evidence="1">
    <location>
        <begin position="108"/>
        <end position="130"/>
    </location>
</feature>
<dbReference type="PANTHER" id="PTHR23172">
    <property type="entry name" value="AUXILIN/CYCLIN G-ASSOCIATED KINASE-RELATED"/>
    <property type="match status" value="1"/>
</dbReference>
<dbReference type="PANTHER" id="PTHR23172:SF19">
    <property type="entry name" value="J DOMAIN-CONTAINING PROTEIN"/>
    <property type="match status" value="1"/>
</dbReference>
<dbReference type="SUPFAM" id="SSF46934">
    <property type="entry name" value="UBA-like"/>
    <property type="match status" value="1"/>
</dbReference>
<feature type="region of interest" description="Disordered" evidence="1">
    <location>
        <begin position="639"/>
        <end position="681"/>
    </location>
</feature>
<gene>
    <name evidence="2" type="ORF">BZ3500_MVSOF-1268-A1-R1_CHR5-2G08072</name>
</gene>
<feature type="region of interest" description="Disordered" evidence="1">
    <location>
        <begin position="180"/>
        <end position="307"/>
    </location>
</feature>
<feature type="compositionally biased region" description="Polar residues" evidence="1">
    <location>
        <begin position="155"/>
        <end position="164"/>
    </location>
</feature>
<feature type="compositionally biased region" description="Low complexity" evidence="1">
    <location>
        <begin position="439"/>
        <end position="457"/>
    </location>
</feature>
<proteinExistence type="predicted"/>
<feature type="compositionally biased region" description="Gly residues" evidence="1">
    <location>
        <begin position="348"/>
        <end position="357"/>
    </location>
</feature>
<name>A0A2X0MK61_9BASI</name>
<feature type="compositionally biased region" description="Low complexity" evidence="1">
    <location>
        <begin position="586"/>
        <end position="603"/>
    </location>
</feature>
<dbReference type="SUPFAM" id="SSF48452">
    <property type="entry name" value="TPR-like"/>
    <property type="match status" value="1"/>
</dbReference>
<feature type="compositionally biased region" description="Gly residues" evidence="1">
    <location>
        <begin position="503"/>
        <end position="516"/>
    </location>
</feature>
<feature type="compositionally biased region" description="Low complexity" evidence="1">
    <location>
        <begin position="856"/>
        <end position="873"/>
    </location>
</feature>
<dbReference type="InterPro" id="IPR036869">
    <property type="entry name" value="J_dom_sf"/>
</dbReference>
<sequence>MNDLLDLDLSAPPTQPASSSTSSKLNPQAAYGTRKTAFDYLSQAGRPLSNDASSRSVKSASPSPSPLYSSRSPSPLAPVPPSIAGSNSPALAPSPQSANRPTTSADDAFSSLFGGSASGSGSSARGAGASTTNMSLAEKLATSNAARFGPGGGTSPLNGSSAKAASSDPWDFDLLAKATPAPVSSKPSSSVAPPLDPFDLGFETTAAPPPSTRSPAPRNTGKTFDNDDDDDPFGAGISLSAQTGSTTTSTAPTTSESDDFDLLGAFSQPAAVSKPTPAASQQAPTPPSSSASRGPLRRSASPPPHILGQIVQMGFSVPQAQAALGATVGPKGEWRVEEALEVLIEQTSGGGAGGAQNGGFIRENGPAPTALRRPVAVDDEERAIRETSVVGDSGWGSDDEEDARRRERRRREAEVDDDAPPPRPTALPTGRRAREAAARQRGQQQTADDSANDAVAAAQRQANELLAQASKIGFSMFKSANAYISAGKAQLQKALDEQRAGGEDGPGEGGPSGGAGRRPRQAASTAPPGRPKWWTEEMEKELAEEEGPPSAGTTTKPSRSTEEPPPTLFHDSEDDEVLPQRPQPPAAVSRAPVARAQASSPAPISAPPPVAQAMAAAAAYVSPWRRAKQQAPLAVDVASMPQVPSPRARTPTPQPAAVPARPSYPPRTHVPVSPDDLATSTSYKTKGNDFFKLGRFGDASAEYTQAIDALPSGTLHLVPLLNNRATARLKVGEERLASEDCTLAIHILLAPYGGLPKQAGERVAWAALEAETLPSDVNQLKLVDQLGKALGKRAKANEANEKWSAAAEDWSLALAAGGDVVKAAGGFKIVSDGVARCRKMVAGPTNAEASTSSTGPSNARSAPLPSSRASNAPPARPFKPVVQGSGEAVKALKAANQASEAEDDLRLQLKDGVDAKILAWKGGKEQNLRALIASLDSVLWPDLGWKKVGMHELISEAQLKVRYVRAIAKLHPDKLNVQNTTVEQRMIAGLVFAALNDAWNAQKS</sequence>
<feature type="compositionally biased region" description="Low complexity" evidence="1">
    <location>
        <begin position="53"/>
        <end position="74"/>
    </location>
</feature>
<organism evidence="2 3">
    <name type="scientific">Microbotryum saponariae</name>
    <dbReference type="NCBI Taxonomy" id="289078"/>
    <lineage>
        <taxon>Eukaryota</taxon>
        <taxon>Fungi</taxon>
        <taxon>Dikarya</taxon>
        <taxon>Basidiomycota</taxon>
        <taxon>Pucciniomycotina</taxon>
        <taxon>Microbotryomycetes</taxon>
        <taxon>Microbotryales</taxon>
        <taxon>Microbotryaceae</taxon>
        <taxon>Microbotryum</taxon>
    </lineage>
</organism>
<feature type="region of interest" description="Disordered" evidence="1">
    <location>
        <begin position="845"/>
        <end position="878"/>
    </location>
</feature>
<feature type="compositionally biased region" description="Low complexity" evidence="1">
    <location>
        <begin position="180"/>
        <end position="193"/>
    </location>
</feature>
<dbReference type="OrthoDB" id="1717591at2759"/>
<feature type="compositionally biased region" description="Low complexity" evidence="1">
    <location>
        <begin position="275"/>
        <end position="292"/>
    </location>
</feature>
<feature type="region of interest" description="Disordered" evidence="1">
    <location>
        <begin position="1"/>
        <end position="131"/>
    </location>
</feature>
<dbReference type="GO" id="GO:0072318">
    <property type="term" value="P:clathrin coat disassembly"/>
    <property type="evidence" value="ECO:0007669"/>
    <property type="project" value="TreeGrafter"/>
</dbReference>
<feature type="region of interest" description="Disordered" evidence="1">
    <location>
        <begin position="488"/>
        <end position="608"/>
    </location>
</feature>
<feature type="compositionally biased region" description="Low complexity" evidence="1">
    <location>
        <begin position="645"/>
        <end position="661"/>
    </location>
</feature>
<dbReference type="Proteomes" id="UP000249723">
    <property type="component" value="Unassembled WGS sequence"/>
</dbReference>
<dbReference type="Gene3D" id="1.10.8.10">
    <property type="entry name" value="DNA helicase RuvA subunit, C-terminal domain"/>
    <property type="match status" value="1"/>
</dbReference>
<dbReference type="GO" id="GO:0072583">
    <property type="term" value="P:clathrin-dependent endocytosis"/>
    <property type="evidence" value="ECO:0007669"/>
    <property type="project" value="TreeGrafter"/>
</dbReference>
<dbReference type="Gene3D" id="1.10.287.110">
    <property type="entry name" value="DnaJ domain"/>
    <property type="match status" value="1"/>
</dbReference>
<feature type="region of interest" description="Disordered" evidence="1">
    <location>
        <begin position="145"/>
        <end position="167"/>
    </location>
</feature>
<dbReference type="EMBL" id="FMWP01000018">
    <property type="protein sequence ID" value="SCZ92654.1"/>
    <property type="molecule type" value="Genomic_DNA"/>
</dbReference>
<dbReference type="AlphaFoldDB" id="A0A2X0MK61"/>
<evidence type="ECO:0000313" key="2">
    <source>
        <dbReference type="EMBL" id="SCZ92654.1"/>
    </source>
</evidence>
<feature type="compositionally biased region" description="Polar residues" evidence="1">
    <location>
        <begin position="84"/>
        <end position="105"/>
    </location>
</feature>
<dbReference type="STRING" id="289078.A0A2X0MK61"/>
<accession>A0A2X0MK61</accession>
<dbReference type="GO" id="GO:0030276">
    <property type="term" value="F:clathrin binding"/>
    <property type="evidence" value="ECO:0007669"/>
    <property type="project" value="TreeGrafter"/>
</dbReference>
<dbReference type="InterPro" id="IPR009060">
    <property type="entry name" value="UBA-like_sf"/>
</dbReference>
<evidence type="ECO:0000313" key="3">
    <source>
        <dbReference type="Proteomes" id="UP000249723"/>
    </source>
</evidence>
<dbReference type="InterPro" id="IPR011990">
    <property type="entry name" value="TPR-like_helical_dom_sf"/>
</dbReference>
<feature type="compositionally biased region" description="Low complexity" evidence="1">
    <location>
        <begin position="10"/>
        <end position="23"/>
    </location>
</feature>
<feature type="region of interest" description="Disordered" evidence="1">
    <location>
        <begin position="347"/>
        <end position="457"/>
    </location>
</feature>
<feature type="compositionally biased region" description="Low complexity" evidence="1">
    <location>
        <begin position="238"/>
        <end position="255"/>
    </location>
</feature>
<dbReference type="GO" id="GO:0031982">
    <property type="term" value="C:vesicle"/>
    <property type="evidence" value="ECO:0007669"/>
    <property type="project" value="TreeGrafter"/>
</dbReference>
<dbReference type="Gene3D" id="1.25.40.10">
    <property type="entry name" value="Tetratricopeptide repeat domain"/>
    <property type="match status" value="1"/>
</dbReference>
<feature type="compositionally biased region" description="Basic and acidic residues" evidence="1">
    <location>
        <begin position="402"/>
        <end position="413"/>
    </location>
</feature>
<dbReference type="FunFam" id="1.10.287.110:FF:000002">
    <property type="entry name" value="putative tyrosine-protein phosphatase auxilin isoform X2"/>
    <property type="match status" value="1"/>
</dbReference>
<protein>
    <submittedName>
        <fullName evidence="2">BZ3500_MvSof-1268-A1-R1_Chr5-2g08072 protein</fullName>
    </submittedName>
</protein>